<evidence type="ECO:0000313" key="2">
    <source>
        <dbReference type="Proteomes" id="UP001596422"/>
    </source>
</evidence>
<gene>
    <name evidence="1" type="ORF">ACFQDL_04165</name>
</gene>
<dbReference type="RefSeq" id="WP_379907939.1">
    <property type="nucleotide sequence ID" value="NZ_JBHSWE010000001.1"/>
</dbReference>
<accession>A0ABW1ZW11</accession>
<name>A0ABW1ZW11_9GAMM</name>
<dbReference type="Proteomes" id="UP001596422">
    <property type="component" value="Unassembled WGS sequence"/>
</dbReference>
<evidence type="ECO:0000313" key="1">
    <source>
        <dbReference type="EMBL" id="MFC6669380.1"/>
    </source>
</evidence>
<protein>
    <submittedName>
        <fullName evidence="1">Uncharacterized protein</fullName>
    </submittedName>
</protein>
<sequence length="73" mass="7854">MRIGVVPAELSRFAEQVEQCGGAAKICGAGAISGDRGGLMLLRLPEGTPDRLGLPRGWQWGELHEDREGVRLL</sequence>
<organism evidence="1 2">
    <name type="scientific">Marinobacterium aestuariivivens</name>
    <dbReference type="NCBI Taxonomy" id="1698799"/>
    <lineage>
        <taxon>Bacteria</taxon>
        <taxon>Pseudomonadati</taxon>
        <taxon>Pseudomonadota</taxon>
        <taxon>Gammaproteobacteria</taxon>
        <taxon>Oceanospirillales</taxon>
        <taxon>Oceanospirillaceae</taxon>
        <taxon>Marinobacterium</taxon>
    </lineage>
</organism>
<dbReference type="EMBL" id="JBHSWE010000001">
    <property type="protein sequence ID" value="MFC6669380.1"/>
    <property type="molecule type" value="Genomic_DNA"/>
</dbReference>
<comment type="caution">
    <text evidence="1">The sequence shown here is derived from an EMBL/GenBank/DDBJ whole genome shotgun (WGS) entry which is preliminary data.</text>
</comment>
<reference evidence="2" key="1">
    <citation type="journal article" date="2019" name="Int. J. Syst. Evol. Microbiol.">
        <title>The Global Catalogue of Microorganisms (GCM) 10K type strain sequencing project: providing services to taxonomists for standard genome sequencing and annotation.</title>
        <authorList>
            <consortium name="The Broad Institute Genomics Platform"/>
            <consortium name="The Broad Institute Genome Sequencing Center for Infectious Disease"/>
            <person name="Wu L."/>
            <person name="Ma J."/>
        </authorList>
    </citation>
    <scope>NUCLEOTIDE SEQUENCE [LARGE SCALE GENOMIC DNA]</scope>
    <source>
        <strain evidence="2">NBRC 111756</strain>
    </source>
</reference>
<proteinExistence type="predicted"/>
<keyword evidence="2" id="KW-1185">Reference proteome</keyword>